<dbReference type="EMBL" id="JAINUG010000095">
    <property type="protein sequence ID" value="KAJ8397723.1"/>
    <property type="molecule type" value="Genomic_DNA"/>
</dbReference>
<evidence type="ECO:0000313" key="3">
    <source>
        <dbReference type="Proteomes" id="UP001221898"/>
    </source>
</evidence>
<reference evidence="2" key="1">
    <citation type="journal article" date="2023" name="Science">
        <title>Genome structures resolve the early diversification of teleost fishes.</title>
        <authorList>
            <person name="Parey E."/>
            <person name="Louis A."/>
            <person name="Montfort J."/>
            <person name="Bouchez O."/>
            <person name="Roques C."/>
            <person name="Iampietro C."/>
            <person name="Lluch J."/>
            <person name="Castinel A."/>
            <person name="Donnadieu C."/>
            <person name="Desvignes T."/>
            <person name="Floi Bucao C."/>
            <person name="Jouanno E."/>
            <person name="Wen M."/>
            <person name="Mejri S."/>
            <person name="Dirks R."/>
            <person name="Jansen H."/>
            <person name="Henkel C."/>
            <person name="Chen W.J."/>
            <person name="Zahm M."/>
            <person name="Cabau C."/>
            <person name="Klopp C."/>
            <person name="Thompson A.W."/>
            <person name="Robinson-Rechavi M."/>
            <person name="Braasch I."/>
            <person name="Lecointre G."/>
            <person name="Bobe J."/>
            <person name="Postlethwait J.H."/>
            <person name="Berthelot C."/>
            <person name="Roest Crollius H."/>
            <person name="Guiguen Y."/>
        </authorList>
    </citation>
    <scope>NUCLEOTIDE SEQUENCE</scope>
    <source>
        <strain evidence="2">NC1722</strain>
    </source>
</reference>
<comment type="caution">
    <text evidence="2">The sequence shown here is derived from an EMBL/GenBank/DDBJ whole genome shotgun (WGS) entry which is preliminary data.</text>
</comment>
<sequence length="201" mass="21574">MMLETPQVLTPLSGLLAKRGQQASAVSHVGKEDSAMKRFSTQARGQPSPEVGPGVASEREKPGGRVWAHRNSDEAEGGDYPIEGWRAPFDPNSRRSFSKICREEAAGNVDGGRAFEPGGTVAKAALAHIIWPSPDRAQGCEDTELRKAEPHDDPRGKRAPRLGNGIWDCGAAGKRLKLAGPRRQRLAVLFHPGSPALSDTL</sequence>
<keyword evidence="3" id="KW-1185">Reference proteome</keyword>
<dbReference type="AlphaFoldDB" id="A0AAD7WI67"/>
<accession>A0AAD7WI67</accession>
<organism evidence="2 3">
    <name type="scientific">Aldrovandia affinis</name>
    <dbReference type="NCBI Taxonomy" id="143900"/>
    <lineage>
        <taxon>Eukaryota</taxon>
        <taxon>Metazoa</taxon>
        <taxon>Chordata</taxon>
        <taxon>Craniata</taxon>
        <taxon>Vertebrata</taxon>
        <taxon>Euteleostomi</taxon>
        <taxon>Actinopterygii</taxon>
        <taxon>Neopterygii</taxon>
        <taxon>Teleostei</taxon>
        <taxon>Notacanthiformes</taxon>
        <taxon>Halosauridae</taxon>
        <taxon>Aldrovandia</taxon>
    </lineage>
</organism>
<evidence type="ECO:0000256" key="1">
    <source>
        <dbReference type="SAM" id="MobiDB-lite"/>
    </source>
</evidence>
<name>A0AAD7WI67_9TELE</name>
<proteinExistence type="predicted"/>
<evidence type="ECO:0000313" key="2">
    <source>
        <dbReference type="EMBL" id="KAJ8397723.1"/>
    </source>
</evidence>
<feature type="region of interest" description="Disordered" evidence="1">
    <location>
        <begin position="144"/>
        <end position="164"/>
    </location>
</feature>
<gene>
    <name evidence="2" type="ORF">AAFF_G00434120</name>
</gene>
<feature type="compositionally biased region" description="Basic and acidic residues" evidence="1">
    <location>
        <begin position="144"/>
        <end position="156"/>
    </location>
</feature>
<feature type="region of interest" description="Disordered" evidence="1">
    <location>
        <begin position="17"/>
        <end position="87"/>
    </location>
</feature>
<dbReference type="Proteomes" id="UP001221898">
    <property type="component" value="Unassembled WGS sequence"/>
</dbReference>
<protein>
    <submittedName>
        <fullName evidence="2">Uncharacterized protein</fullName>
    </submittedName>
</protein>